<reference evidence="3" key="1">
    <citation type="journal article" date="2019" name="Int. J. Syst. Evol. Microbiol.">
        <title>The Global Catalogue of Microorganisms (GCM) 10K type strain sequencing project: providing services to taxonomists for standard genome sequencing and annotation.</title>
        <authorList>
            <consortium name="The Broad Institute Genomics Platform"/>
            <consortium name="The Broad Institute Genome Sequencing Center for Infectious Disease"/>
            <person name="Wu L."/>
            <person name="Ma J."/>
        </authorList>
    </citation>
    <scope>NUCLEOTIDE SEQUENCE [LARGE SCALE GENOMIC DNA]</scope>
    <source>
        <strain evidence="3">CGMCC 4.7237</strain>
    </source>
</reference>
<dbReference type="Gene3D" id="2.170.150.40">
    <property type="entry name" value="Domain of unknown function (DUF427)"/>
    <property type="match status" value="2"/>
</dbReference>
<dbReference type="EMBL" id="JBHSBB010000018">
    <property type="protein sequence ID" value="MFC4034760.1"/>
    <property type="molecule type" value="Genomic_DNA"/>
</dbReference>
<gene>
    <name evidence="2" type="ORF">ACFO3J_25315</name>
</gene>
<dbReference type="PANTHER" id="PTHR34310">
    <property type="entry name" value="DUF427 DOMAIN PROTEIN (AFU_ORTHOLOGUE AFUA_3G02220)"/>
    <property type="match status" value="1"/>
</dbReference>
<feature type="domain" description="DUF427" evidence="1">
    <location>
        <begin position="26"/>
        <end position="103"/>
    </location>
</feature>
<evidence type="ECO:0000313" key="3">
    <source>
        <dbReference type="Proteomes" id="UP001595765"/>
    </source>
</evidence>
<accession>A0ABV8HS21</accession>
<dbReference type="Pfam" id="PF04248">
    <property type="entry name" value="NTP_transf_9"/>
    <property type="match status" value="2"/>
</dbReference>
<dbReference type="InterPro" id="IPR038694">
    <property type="entry name" value="DUF427_sf"/>
</dbReference>
<keyword evidence="3" id="KW-1185">Reference proteome</keyword>
<protein>
    <submittedName>
        <fullName evidence="2">DUF427 domain-containing protein</fullName>
    </submittedName>
</protein>
<evidence type="ECO:0000313" key="2">
    <source>
        <dbReference type="EMBL" id="MFC4034760.1"/>
    </source>
</evidence>
<sequence length="268" mass="30206">MNDGTANYPAHLVPVGHVEPVPRRVRGQVGGRTVFDTQRALYLWEWPAYPQYCVPVEDLTDAVLIDEERAGRLSPGPARRHSLRAGGETRRGAAWVWAEGAPSAIVGTARFQWEAIDAWYEEEEQVFVHPRNPYVRVDAVRSGRSVRVEVDGTVLADAPGAVMVFETGLPTRYYLERTYVDWTLLRPAPQTVTECPYKGRTSGYWSYVSESGSHDDLVWAYDFPTVAVAPIAGRVAFYNERVDLYVDGVLQPRPEPLTRADWDKKQRA</sequence>
<comment type="caution">
    <text evidence="2">The sequence shown here is derived from an EMBL/GenBank/DDBJ whole genome shotgun (WGS) entry which is preliminary data.</text>
</comment>
<name>A0ABV8HS21_9ACTN</name>
<dbReference type="RefSeq" id="WP_386433547.1">
    <property type="nucleotide sequence ID" value="NZ_JBHSBB010000018.1"/>
</dbReference>
<dbReference type="PANTHER" id="PTHR34310:SF9">
    <property type="entry name" value="BLR5716 PROTEIN"/>
    <property type="match status" value="1"/>
</dbReference>
<feature type="domain" description="DUF427" evidence="1">
    <location>
        <begin position="146"/>
        <end position="240"/>
    </location>
</feature>
<evidence type="ECO:0000259" key="1">
    <source>
        <dbReference type="Pfam" id="PF04248"/>
    </source>
</evidence>
<dbReference type="InterPro" id="IPR007361">
    <property type="entry name" value="DUF427"/>
</dbReference>
<dbReference type="Proteomes" id="UP001595765">
    <property type="component" value="Unassembled WGS sequence"/>
</dbReference>
<organism evidence="2 3">
    <name type="scientific">Streptomyces polygonati</name>
    <dbReference type="NCBI Taxonomy" id="1617087"/>
    <lineage>
        <taxon>Bacteria</taxon>
        <taxon>Bacillati</taxon>
        <taxon>Actinomycetota</taxon>
        <taxon>Actinomycetes</taxon>
        <taxon>Kitasatosporales</taxon>
        <taxon>Streptomycetaceae</taxon>
        <taxon>Streptomyces</taxon>
    </lineage>
</organism>
<proteinExistence type="predicted"/>